<protein>
    <recommendedName>
        <fullName evidence="8">NAD(P)/FAD-dependent oxidoreductase</fullName>
    </recommendedName>
</protein>
<dbReference type="SUPFAM" id="SSF160996">
    <property type="entry name" value="HI0933 insert domain-like"/>
    <property type="match status" value="1"/>
</dbReference>
<dbReference type="PANTHER" id="PTHR42887:SF2">
    <property type="entry name" value="OS12G0638800 PROTEIN"/>
    <property type="match status" value="1"/>
</dbReference>
<dbReference type="SUPFAM" id="SSF51905">
    <property type="entry name" value="FAD/NAD(P)-binding domain"/>
    <property type="match status" value="1"/>
</dbReference>
<evidence type="ECO:0000259" key="4">
    <source>
        <dbReference type="Pfam" id="PF03486"/>
    </source>
</evidence>
<dbReference type="InterPro" id="IPR023166">
    <property type="entry name" value="BaiN-like_dom_sf"/>
</dbReference>
<evidence type="ECO:0000259" key="5">
    <source>
        <dbReference type="Pfam" id="PF22780"/>
    </source>
</evidence>
<dbReference type="PANTHER" id="PTHR42887">
    <property type="entry name" value="OS12G0638800 PROTEIN"/>
    <property type="match status" value="1"/>
</dbReference>
<dbReference type="Pfam" id="PF03486">
    <property type="entry name" value="HI0933_like"/>
    <property type="match status" value="1"/>
</dbReference>
<dbReference type="Gene3D" id="3.50.50.60">
    <property type="entry name" value="FAD/NAD(P)-binding domain"/>
    <property type="match status" value="1"/>
</dbReference>
<dbReference type="EMBL" id="AP014940">
    <property type="protein sequence ID" value="BAV97403.1"/>
    <property type="molecule type" value="Genomic_DNA"/>
</dbReference>
<reference evidence="6 7" key="1">
    <citation type="journal article" date="2017" name="DNA Res.">
        <title>Complete genome sequence and expression profile of the commercial lytic enzyme producer Lysobacter enzymogenes M497-1.</title>
        <authorList>
            <person name="Takami H."/>
            <person name="Toyoda A."/>
            <person name="Uchiyama I."/>
            <person name="Itoh T."/>
            <person name="Takaki Y."/>
            <person name="Arai W."/>
            <person name="Nishi S."/>
            <person name="Kawai M."/>
            <person name="Shinya K."/>
            <person name="Ikeda H."/>
        </authorList>
    </citation>
    <scope>NUCLEOTIDE SEQUENCE [LARGE SCALE GENOMIC DNA]</scope>
    <source>
        <strain evidence="6 7">M497-1</strain>
    </source>
</reference>
<dbReference type="NCBIfam" id="TIGR00275">
    <property type="entry name" value="aminoacetone oxidase family FAD-binding enzyme"/>
    <property type="match status" value="1"/>
</dbReference>
<evidence type="ECO:0000256" key="1">
    <source>
        <dbReference type="ARBA" id="ARBA00001974"/>
    </source>
</evidence>
<proteinExistence type="predicted"/>
<dbReference type="PRINTS" id="PR00411">
    <property type="entry name" value="PNDRDTASEI"/>
</dbReference>
<dbReference type="GeneID" id="83063784"/>
<organism evidence="6 7">
    <name type="scientific">Lysobacter enzymogenes</name>
    <dbReference type="NCBI Taxonomy" id="69"/>
    <lineage>
        <taxon>Bacteria</taxon>
        <taxon>Pseudomonadati</taxon>
        <taxon>Pseudomonadota</taxon>
        <taxon>Gammaproteobacteria</taxon>
        <taxon>Lysobacterales</taxon>
        <taxon>Lysobacteraceae</taxon>
        <taxon>Lysobacter</taxon>
    </lineage>
</organism>
<dbReference type="Proteomes" id="UP000218824">
    <property type="component" value="Chromosome"/>
</dbReference>
<sequence length="396" mass="42635">MAERFDALIVGAGAAGLMCALTAGRRGRRVLLIEHANKVGKKILMSGGGRCNFTNTGAAPANYLSTNPHFCKSALARYSPWDFIALVDKHRIAYHEKELGQLFCDISSKLIVKMLVDECLAAGVRIETDCSIERIAHGDSDGGDFRVHTARGAFAAPSLVIASGGLSIPSMGASGFGFEVARRFGHELLPTRAGLVPLTLSGKHQERLADLSGVSLPVTASCNGREFSNQMLITHRGVSGPSILQISSYWQPGDDLRLDLLPGRDALDWLQRQQRERPAAELKTALGEALPKRFAQRLCEHWLSNKPLKQYNLPELKQAAATLSAWPLVASGTEGYRTAEVTLGGVDTDGVSSSTMQSKRVPGLYFIGEVLDVTGWLGGYNFQWAWASGNAAGLSV</sequence>
<evidence type="ECO:0000313" key="6">
    <source>
        <dbReference type="EMBL" id="BAV97403.1"/>
    </source>
</evidence>
<dbReference type="AlphaFoldDB" id="A0AAU9AMT7"/>
<feature type="domain" description="RsdA/BaiN/AoA(So)-like Rossmann fold-like" evidence="4">
    <location>
        <begin position="6"/>
        <end position="393"/>
    </location>
</feature>
<evidence type="ECO:0000313" key="7">
    <source>
        <dbReference type="Proteomes" id="UP000218824"/>
    </source>
</evidence>
<evidence type="ECO:0000256" key="2">
    <source>
        <dbReference type="ARBA" id="ARBA00022630"/>
    </source>
</evidence>
<dbReference type="Gene3D" id="1.10.8.260">
    <property type="entry name" value="HI0933 insert domain-like"/>
    <property type="match status" value="1"/>
</dbReference>
<dbReference type="InterPro" id="IPR057661">
    <property type="entry name" value="RsdA/BaiN/AoA(So)_Rossmann"/>
</dbReference>
<keyword evidence="2" id="KW-0285">Flavoprotein</keyword>
<feature type="domain" description="RsdA/BaiN/AoA(So)-like insert" evidence="5">
    <location>
        <begin position="192"/>
        <end position="341"/>
    </location>
</feature>
<accession>A0AAU9AMT7</accession>
<evidence type="ECO:0000256" key="3">
    <source>
        <dbReference type="ARBA" id="ARBA00022827"/>
    </source>
</evidence>
<dbReference type="KEGG" id="lem:LEN_1916"/>
<comment type="cofactor">
    <cofactor evidence="1">
        <name>FAD</name>
        <dbReference type="ChEBI" id="CHEBI:57692"/>
    </cofactor>
</comment>
<keyword evidence="3" id="KW-0274">FAD</keyword>
<dbReference type="InterPro" id="IPR004792">
    <property type="entry name" value="BaiN-like"/>
</dbReference>
<dbReference type="Gene3D" id="2.40.30.10">
    <property type="entry name" value="Translation factors"/>
    <property type="match status" value="1"/>
</dbReference>
<dbReference type="RefSeq" id="WP_096377565.1">
    <property type="nucleotide sequence ID" value="NZ_AP014940.1"/>
</dbReference>
<dbReference type="Pfam" id="PF22780">
    <property type="entry name" value="HI0933_like_1st"/>
    <property type="match status" value="1"/>
</dbReference>
<evidence type="ECO:0008006" key="8">
    <source>
        <dbReference type="Google" id="ProtNLM"/>
    </source>
</evidence>
<name>A0AAU9AMT7_LYSEN</name>
<dbReference type="PRINTS" id="PR00368">
    <property type="entry name" value="FADPNR"/>
</dbReference>
<dbReference type="InterPro" id="IPR036188">
    <property type="entry name" value="FAD/NAD-bd_sf"/>
</dbReference>
<gene>
    <name evidence="6" type="ORF">LEN_1916</name>
</gene>
<dbReference type="InterPro" id="IPR055178">
    <property type="entry name" value="RsdA/BaiN/AoA(So)-like_dom"/>
</dbReference>